<proteinExistence type="predicted"/>
<evidence type="ECO:0000313" key="3">
    <source>
        <dbReference type="Proteomes" id="UP000587942"/>
    </source>
</evidence>
<dbReference type="EMBL" id="JAAVUM010000001">
    <property type="protein sequence ID" value="NKE04165.1"/>
    <property type="molecule type" value="Genomic_DNA"/>
</dbReference>
<organism evidence="2 3">
    <name type="scientific">Mesobacillus selenatarsenatis</name>
    <dbReference type="NCBI Taxonomy" id="388741"/>
    <lineage>
        <taxon>Bacteria</taxon>
        <taxon>Bacillati</taxon>
        <taxon>Bacillota</taxon>
        <taxon>Bacilli</taxon>
        <taxon>Bacillales</taxon>
        <taxon>Bacillaceae</taxon>
        <taxon>Mesobacillus</taxon>
    </lineage>
</organism>
<comment type="caution">
    <text evidence="2">The sequence shown here is derived from an EMBL/GenBank/DDBJ whole genome shotgun (WGS) entry which is preliminary data.</text>
</comment>
<gene>
    <name evidence="2" type="ORF">GWK17_01535</name>
</gene>
<feature type="transmembrane region" description="Helical" evidence="1">
    <location>
        <begin position="7"/>
        <end position="25"/>
    </location>
</feature>
<evidence type="ECO:0000256" key="1">
    <source>
        <dbReference type="SAM" id="Phobius"/>
    </source>
</evidence>
<dbReference type="AlphaFoldDB" id="A0A846TJG8"/>
<accession>A0A846TJG8</accession>
<feature type="transmembrane region" description="Helical" evidence="1">
    <location>
        <begin position="79"/>
        <end position="97"/>
    </location>
</feature>
<feature type="transmembrane region" description="Helical" evidence="1">
    <location>
        <begin position="48"/>
        <end position="67"/>
    </location>
</feature>
<evidence type="ECO:0000313" key="2">
    <source>
        <dbReference type="EMBL" id="NKE04165.1"/>
    </source>
</evidence>
<protein>
    <submittedName>
        <fullName evidence="2">Uncharacterized protein</fullName>
    </submittedName>
</protein>
<keyword evidence="1" id="KW-0812">Transmembrane</keyword>
<keyword evidence="1" id="KW-1133">Transmembrane helix</keyword>
<name>A0A846TJG8_9BACI</name>
<sequence>MIKNKKYLILAIIFFFISMALNFPFPHEYPAGQELSVALGFPITTMDGLNYIGITGLILFIIGLFFLVKSLEIYHKRMVLIALALVAILPLEMVNAYQKTFATGIYAIEYERGESNYTFEMKDDTTLYAVCHLPFENHSNETVQFNIEFYEKYLFEDDYPMLSLLNEAGPYKVTLQGKERKVVTIEREINLAKLRRGGLSGQGWGINLMIVDGEKVRKL</sequence>
<keyword evidence="1" id="KW-0472">Membrane</keyword>
<dbReference type="Proteomes" id="UP000587942">
    <property type="component" value="Unassembled WGS sequence"/>
</dbReference>
<dbReference type="RefSeq" id="WP_167830684.1">
    <property type="nucleotide sequence ID" value="NZ_JAAVUM010000001.1"/>
</dbReference>
<reference evidence="2 3" key="1">
    <citation type="submission" date="2020-03" db="EMBL/GenBank/DDBJ databases">
        <authorList>
            <person name="Sun Q."/>
        </authorList>
    </citation>
    <scope>NUCLEOTIDE SEQUENCE [LARGE SCALE GENOMIC DNA]</scope>
    <source>
        <strain evidence="2 3">KACC 21451</strain>
    </source>
</reference>